<dbReference type="AlphaFoldDB" id="A0A914YBS3"/>
<reference evidence="3" key="1">
    <citation type="submission" date="2022-11" db="UniProtKB">
        <authorList>
            <consortium name="WormBaseParasite"/>
        </authorList>
    </citation>
    <scope>IDENTIFICATION</scope>
</reference>
<dbReference type="Proteomes" id="UP000887577">
    <property type="component" value="Unplaced"/>
</dbReference>
<feature type="signal peptide" evidence="1">
    <location>
        <begin position="1"/>
        <end position="20"/>
    </location>
</feature>
<proteinExistence type="predicted"/>
<organism evidence="2 3">
    <name type="scientific">Panagrolaimus superbus</name>
    <dbReference type="NCBI Taxonomy" id="310955"/>
    <lineage>
        <taxon>Eukaryota</taxon>
        <taxon>Metazoa</taxon>
        <taxon>Ecdysozoa</taxon>
        <taxon>Nematoda</taxon>
        <taxon>Chromadorea</taxon>
        <taxon>Rhabditida</taxon>
        <taxon>Tylenchina</taxon>
        <taxon>Panagrolaimomorpha</taxon>
        <taxon>Panagrolaimoidea</taxon>
        <taxon>Panagrolaimidae</taxon>
        <taxon>Panagrolaimus</taxon>
    </lineage>
</organism>
<evidence type="ECO:0000313" key="2">
    <source>
        <dbReference type="Proteomes" id="UP000887577"/>
    </source>
</evidence>
<accession>A0A914YBS3</accession>
<evidence type="ECO:0000256" key="1">
    <source>
        <dbReference type="SAM" id="SignalP"/>
    </source>
</evidence>
<evidence type="ECO:0000313" key="3">
    <source>
        <dbReference type="WBParaSite" id="PSU_v2.g16738.t1"/>
    </source>
</evidence>
<keyword evidence="1" id="KW-0732">Signal</keyword>
<dbReference type="WBParaSite" id="PSU_v2.g16738.t1">
    <property type="protein sequence ID" value="PSU_v2.g16738.t1"/>
    <property type="gene ID" value="PSU_v2.g16738"/>
</dbReference>
<protein>
    <submittedName>
        <fullName evidence="3">Uncharacterized protein</fullName>
    </submittedName>
</protein>
<sequence>MKLLLLFGICLILCFQISHQFPSGTKEAKAPFRKDDEISVNTFSELQNKRLGKYWKSHGIRSVGESEDGIGNGVKIDSKNVDGEETELSKRGLIKKVYKKMEEKVKDPRNYVPILLKRNVKDELTDNNETPLVGVPSDFDLGSGVITDKDNIKPESENDIQVVKRGWFKKE</sequence>
<feature type="chain" id="PRO_5037756480" evidence="1">
    <location>
        <begin position="21"/>
        <end position="171"/>
    </location>
</feature>
<keyword evidence="2" id="KW-1185">Reference proteome</keyword>
<name>A0A914YBS3_9BILA</name>